<organism evidence="3 5">
    <name type="scientific">Raphanus sativus</name>
    <name type="common">Radish</name>
    <name type="synonym">Raphanus raphanistrum var. sativus</name>
    <dbReference type="NCBI Taxonomy" id="3726"/>
    <lineage>
        <taxon>Eukaryota</taxon>
        <taxon>Viridiplantae</taxon>
        <taxon>Streptophyta</taxon>
        <taxon>Embryophyta</taxon>
        <taxon>Tracheophyta</taxon>
        <taxon>Spermatophyta</taxon>
        <taxon>Magnoliopsida</taxon>
        <taxon>eudicotyledons</taxon>
        <taxon>Gunneridae</taxon>
        <taxon>Pentapetalae</taxon>
        <taxon>rosids</taxon>
        <taxon>malvids</taxon>
        <taxon>Brassicales</taxon>
        <taxon>Brassicaceae</taxon>
        <taxon>Brassiceae</taxon>
        <taxon>Raphanus</taxon>
    </lineage>
</organism>
<feature type="transmembrane region" description="Helical" evidence="2">
    <location>
        <begin position="344"/>
        <end position="365"/>
    </location>
</feature>
<evidence type="ECO:0000313" key="3">
    <source>
        <dbReference type="Proteomes" id="UP000504610"/>
    </source>
</evidence>
<dbReference type="Gene3D" id="1.25.40.20">
    <property type="entry name" value="Ankyrin repeat-containing domain"/>
    <property type="match status" value="1"/>
</dbReference>
<keyword evidence="1" id="KW-0040">ANK repeat</keyword>
<keyword evidence="2" id="KW-1133">Transmembrane helix</keyword>
<dbReference type="PROSITE" id="PS50088">
    <property type="entry name" value="ANK_REPEAT"/>
    <property type="match status" value="3"/>
</dbReference>
<dbReference type="GeneID" id="130509489"/>
<dbReference type="InterPro" id="IPR002110">
    <property type="entry name" value="Ankyrin_rpt"/>
</dbReference>
<dbReference type="PANTHER" id="PTHR24128:SF39">
    <property type="entry name" value="ANKYRIN REPEAT FAMILY PROTEIN-RELATED"/>
    <property type="match status" value="1"/>
</dbReference>
<protein>
    <submittedName>
        <fullName evidence="4 5">Ankyrin repeat-containing protein BDA1-like</fullName>
    </submittedName>
</protein>
<dbReference type="KEGG" id="rsz:108846577"/>
<sequence>MDPRLLWVAQSGSVNALYSLIQKDPCILQNVDILPFMHTPLHEASSTGKIDLAMELMILKPSFAKKLNADGFTPLHLAVEHQQVELALELVKFDPSLVRTRGRGGMTPLHLVAESGDVDLLTEFLLACPECIRDANVNGETALHIAVINNRYEELKVLRGWMQRIRKSDASTTEIQVLNKRDREGNTALHLAAYKNNHQALKQLLKCMPLNRNIQNKSGMTALDALRVNGPHMNRETESTIQKSGGKSGMSLSRVKTTSLFLSKPVTFCEYCSTGMARYRSRMSDGTRNSLLVITALIITATYQTVAQPQDDKYEAAQPPGVYYGAQDYNYVDFDAVKTILKIVLLWGFNTMAFFLAIALTFILLPVGRTYTWWYIFIMGPLLCSYTILVYQDMTIFILMYLMIAFIFLIYLLVFYVKWKRTTRKKVPKPRIELISEGLGTMF</sequence>
<accession>A0A9W3DCJ3</accession>
<proteinExistence type="predicted"/>
<dbReference type="PROSITE" id="PS50297">
    <property type="entry name" value="ANK_REP_REGION"/>
    <property type="match status" value="3"/>
</dbReference>
<keyword evidence="2" id="KW-0812">Transmembrane</keyword>
<dbReference type="RefSeq" id="XP_056855483.1">
    <property type="nucleotide sequence ID" value="XM_056999503.1"/>
</dbReference>
<dbReference type="Pfam" id="PF12796">
    <property type="entry name" value="Ank_2"/>
    <property type="match status" value="2"/>
</dbReference>
<gene>
    <name evidence="5" type="primary">LOC130509489</name>
    <name evidence="4" type="synonym">LOC108846577</name>
</gene>
<dbReference type="Proteomes" id="UP000504610">
    <property type="component" value="Chromosome 3"/>
</dbReference>
<keyword evidence="3" id="KW-1185">Reference proteome</keyword>
<reference evidence="3" key="1">
    <citation type="journal article" date="2019" name="Database">
        <title>The radish genome database (RadishGD): an integrated information resource for radish genomics.</title>
        <authorList>
            <person name="Yu H.J."/>
            <person name="Baek S."/>
            <person name="Lee Y.J."/>
            <person name="Cho A."/>
            <person name="Mun J.H."/>
        </authorList>
    </citation>
    <scope>NUCLEOTIDE SEQUENCE [LARGE SCALE GENOMIC DNA]</scope>
    <source>
        <strain evidence="3">cv. WK10039</strain>
    </source>
</reference>
<name>A0A9W3DCJ3_RAPSA</name>
<feature type="transmembrane region" description="Helical" evidence="2">
    <location>
        <begin position="372"/>
        <end position="391"/>
    </location>
</feature>
<keyword evidence="2" id="KW-0472">Membrane</keyword>
<dbReference type="RefSeq" id="XP_056861584.1">
    <property type="nucleotide sequence ID" value="XM_057005604.1"/>
</dbReference>
<dbReference type="SMART" id="SM00248">
    <property type="entry name" value="ANK"/>
    <property type="match status" value="5"/>
</dbReference>
<dbReference type="InterPro" id="IPR036770">
    <property type="entry name" value="Ankyrin_rpt-contain_sf"/>
</dbReference>
<feature type="transmembrane region" description="Helical" evidence="2">
    <location>
        <begin position="397"/>
        <end position="417"/>
    </location>
</feature>
<dbReference type="KEGG" id="rsz:130509489"/>
<reference evidence="4 5" key="2">
    <citation type="submission" date="2025-04" db="UniProtKB">
        <authorList>
            <consortium name="RefSeq"/>
        </authorList>
    </citation>
    <scope>IDENTIFICATION</scope>
    <source>
        <tissue evidence="4 5">Leaf</tissue>
    </source>
</reference>
<dbReference type="OrthoDB" id="674805at2759"/>
<dbReference type="AlphaFoldDB" id="A0A9W3DCJ3"/>
<dbReference type="SUPFAM" id="SSF48403">
    <property type="entry name" value="Ankyrin repeat"/>
    <property type="match status" value="1"/>
</dbReference>
<evidence type="ECO:0000313" key="5">
    <source>
        <dbReference type="RefSeq" id="XP_056861584.1"/>
    </source>
</evidence>
<feature type="repeat" description="ANK" evidence="1">
    <location>
        <begin position="104"/>
        <end position="126"/>
    </location>
</feature>
<evidence type="ECO:0000256" key="1">
    <source>
        <dbReference type="PROSITE-ProRule" id="PRU00023"/>
    </source>
</evidence>
<feature type="repeat" description="ANK" evidence="1">
    <location>
        <begin position="184"/>
        <end position="206"/>
    </location>
</feature>
<evidence type="ECO:0000256" key="2">
    <source>
        <dbReference type="SAM" id="Phobius"/>
    </source>
</evidence>
<evidence type="ECO:0000313" key="4">
    <source>
        <dbReference type="RefSeq" id="XP_056855483.1"/>
    </source>
</evidence>
<dbReference type="Pfam" id="PF00023">
    <property type="entry name" value="Ank"/>
    <property type="match status" value="1"/>
</dbReference>
<dbReference type="PANTHER" id="PTHR24128">
    <property type="entry name" value="HOMEOBOX PROTEIN WARIAI"/>
    <property type="match status" value="1"/>
</dbReference>
<feature type="repeat" description="ANK" evidence="1">
    <location>
        <begin position="70"/>
        <end position="92"/>
    </location>
</feature>